<gene>
    <name evidence="1" type="ORF">H8Z79_04295</name>
</gene>
<accession>A0ABR7HZL0</accession>
<dbReference type="RefSeq" id="WP_187002735.1">
    <property type="nucleotide sequence ID" value="NZ_JACOQE010000002.1"/>
</dbReference>
<comment type="caution">
    <text evidence="1">The sequence shown here is derived from an EMBL/GenBank/DDBJ whole genome shotgun (WGS) entry which is preliminary data.</text>
</comment>
<dbReference type="Proteomes" id="UP000633936">
    <property type="component" value="Unassembled WGS sequence"/>
</dbReference>
<protein>
    <submittedName>
        <fullName evidence="1">Uncharacterized protein</fullName>
    </submittedName>
</protein>
<name>A0ABR7HZL0_9FIRM</name>
<reference evidence="1 2" key="1">
    <citation type="submission" date="2020-08" db="EMBL/GenBank/DDBJ databases">
        <title>Genome public.</title>
        <authorList>
            <person name="Liu C."/>
            <person name="Sun Q."/>
        </authorList>
    </citation>
    <scope>NUCLEOTIDE SEQUENCE [LARGE SCALE GENOMIC DNA]</scope>
    <source>
        <strain evidence="1 2">27-44</strain>
    </source>
</reference>
<proteinExistence type="predicted"/>
<keyword evidence="2" id="KW-1185">Reference proteome</keyword>
<evidence type="ECO:0000313" key="1">
    <source>
        <dbReference type="EMBL" id="MBC5739692.1"/>
    </source>
</evidence>
<sequence>MSTEGVDDDEEIILYILNSEQVNEETKEMYISLLKTVLHDLSKVMDANCRDDLLNRHLVDESAENICEYFSKQSLTEVLIRFINEISNELDFSLVDYDENIIQQFAEYIQASNKIVDTHYRSIDYCRI</sequence>
<evidence type="ECO:0000313" key="2">
    <source>
        <dbReference type="Proteomes" id="UP000633936"/>
    </source>
</evidence>
<dbReference type="EMBL" id="JACOQE010000002">
    <property type="protein sequence ID" value="MBC5739692.1"/>
    <property type="molecule type" value="Genomic_DNA"/>
</dbReference>
<organism evidence="1 2">
    <name type="scientific">Blautia intestinalis</name>
    <dbReference type="NCBI Taxonomy" id="2763028"/>
    <lineage>
        <taxon>Bacteria</taxon>
        <taxon>Bacillati</taxon>
        <taxon>Bacillota</taxon>
        <taxon>Clostridia</taxon>
        <taxon>Lachnospirales</taxon>
        <taxon>Lachnospiraceae</taxon>
        <taxon>Blautia</taxon>
    </lineage>
</organism>